<dbReference type="SUPFAM" id="SSF56712">
    <property type="entry name" value="Prokaryotic type I DNA topoisomerase"/>
    <property type="match status" value="1"/>
</dbReference>
<feature type="compositionally biased region" description="Basic residues" evidence="1">
    <location>
        <begin position="444"/>
        <end position="459"/>
    </location>
</feature>
<dbReference type="GO" id="GO:0016853">
    <property type="term" value="F:isomerase activity"/>
    <property type="evidence" value="ECO:0007669"/>
    <property type="project" value="UniProtKB-KW"/>
</dbReference>
<feature type="compositionally biased region" description="Polar residues" evidence="1">
    <location>
        <begin position="464"/>
        <end position="476"/>
    </location>
</feature>
<gene>
    <name evidence="3" type="ORF">TGCOUG_277530A</name>
</gene>
<dbReference type="Gene3D" id="3.40.50.140">
    <property type="match status" value="1"/>
</dbReference>
<dbReference type="AlphaFoldDB" id="A0A2G8XQP1"/>
<feature type="compositionally biased region" description="Basic and acidic residues" evidence="1">
    <location>
        <begin position="386"/>
        <end position="396"/>
    </location>
</feature>
<feature type="transmembrane region" description="Helical" evidence="2">
    <location>
        <begin position="45"/>
        <end position="63"/>
    </location>
</feature>
<keyword evidence="2" id="KW-0812">Transmembrane</keyword>
<feature type="compositionally biased region" description="Low complexity" evidence="1">
    <location>
        <begin position="260"/>
        <end position="271"/>
    </location>
</feature>
<dbReference type="Proteomes" id="UP000236343">
    <property type="component" value="Unassembled WGS sequence"/>
</dbReference>
<feature type="region of interest" description="Disordered" evidence="1">
    <location>
        <begin position="539"/>
        <end position="567"/>
    </location>
</feature>
<feature type="compositionally biased region" description="Basic and acidic residues" evidence="1">
    <location>
        <begin position="348"/>
        <end position="369"/>
    </location>
</feature>
<evidence type="ECO:0000256" key="2">
    <source>
        <dbReference type="SAM" id="Phobius"/>
    </source>
</evidence>
<evidence type="ECO:0000256" key="1">
    <source>
        <dbReference type="SAM" id="MobiDB-lite"/>
    </source>
</evidence>
<accession>A0A2G8XQP1</accession>
<evidence type="ECO:0000313" key="3">
    <source>
        <dbReference type="EMBL" id="PIL97360.1"/>
    </source>
</evidence>
<dbReference type="EC" id="5.99.1.2" evidence="3"/>
<dbReference type="InterPro" id="IPR023405">
    <property type="entry name" value="Topo_IA_core_domain"/>
</dbReference>
<protein>
    <submittedName>
        <fullName evidence="3">DNA topoisomerase domain-containing protein</fullName>
        <ecNumber evidence="3">5.99.1.2</ecNumber>
    </submittedName>
</protein>
<keyword evidence="3" id="KW-0413">Isomerase</keyword>
<keyword evidence="2" id="KW-0472">Membrane</keyword>
<feature type="region of interest" description="Disordered" evidence="1">
    <location>
        <begin position="243"/>
        <end position="505"/>
    </location>
</feature>
<name>A0A2G8XQP1_TOXGO</name>
<feature type="compositionally biased region" description="Basic residues" evidence="1">
    <location>
        <begin position="397"/>
        <end position="406"/>
    </location>
</feature>
<feature type="compositionally biased region" description="Basic and acidic residues" evidence="1">
    <location>
        <begin position="485"/>
        <end position="499"/>
    </location>
</feature>
<evidence type="ECO:0000313" key="4">
    <source>
        <dbReference type="Proteomes" id="UP000236343"/>
    </source>
</evidence>
<keyword evidence="2" id="KW-1133">Transmembrane helix</keyword>
<proteinExistence type="predicted"/>
<dbReference type="EMBL" id="AGQR02003200">
    <property type="protein sequence ID" value="PIL97360.1"/>
    <property type="molecule type" value="Genomic_DNA"/>
</dbReference>
<feature type="compositionally biased region" description="Basic and acidic residues" evidence="1">
    <location>
        <begin position="547"/>
        <end position="567"/>
    </location>
</feature>
<comment type="caution">
    <text evidence="3">The sequence shown here is derived from an EMBL/GenBank/DDBJ whole genome shotgun (WGS) entry which is preliminary data.</text>
</comment>
<feature type="compositionally biased region" description="Basic and acidic residues" evidence="1">
    <location>
        <begin position="306"/>
        <end position="327"/>
    </location>
</feature>
<sequence>MEEDRVEDESGCRIEAGEEHWQSCSNVGRVLAWVAWRPRKRRSSCLFFFCVLALLPPLFFAPLHSSCLLFDAAAHTPVCGAHRKAHASFLSPRYACSSFHFLSSRPPSVDASPSRSFLASASSGVASVRPPARSSLFSFFPRSPSLGPSGPFASPSFRQSTFRTESRSPLFPSVSASAPSLPSAFLFLSCLSSSPRLRTFSLPVSKGVCFLSLPWWPASANPPFGGLPPRTSRGFKRAAREPVDGLSSFAQRPQTDGSIASFFASRTSPSSRRPRPPPAAALRNLAAGRDRTGGSSEGKTHRGKNRQREKEIRERRGEKGKKDKASEGDSETPSDGEKKERKRRRRPKTTETREERRRALKASSERSGAEDSGVTENGRSRIAGANEERGEIEGRRTVGRRNLTKARRNDGEDESTGFELASLPREPARDKQRSGAKTQSASGRKTRRTSTLPSRKREKARLSTKGNGRQTRTCASRRQLPKDAAGGRRSEELAERGRETPNAPEKFHLVLVESPAKAKTIEKFLRDQQARFLVRATRGHVRQLQRRSGEPNGERQMASERQGRQRE</sequence>
<dbReference type="VEuPathDB" id="ToxoDB:TGCOUG_277530A"/>
<organism evidence="3 4">
    <name type="scientific">Toxoplasma gondii COUG</name>
    <dbReference type="NCBI Taxonomy" id="1074873"/>
    <lineage>
        <taxon>Eukaryota</taxon>
        <taxon>Sar</taxon>
        <taxon>Alveolata</taxon>
        <taxon>Apicomplexa</taxon>
        <taxon>Conoidasida</taxon>
        <taxon>Coccidia</taxon>
        <taxon>Eucoccidiorida</taxon>
        <taxon>Eimeriorina</taxon>
        <taxon>Sarcocystidae</taxon>
        <taxon>Toxoplasma</taxon>
    </lineage>
</organism>
<feature type="compositionally biased region" description="Polar residues" evidence="1">
    <location>
        <begin position="248"/>
        <end position="258"/>
    </location>
</feature>
<reference evidence="3 4" key="1">
    <citation type="journal article" date="2016" name="Nat. Commun.">
        <title>Local admixture of amplified and diversified secreted pathogenesis determinants shapes mosaic Toxoplasma gondii genomes.</title>
        <authorList>
            <person name="Lorenzi H."/>
            <person name="Khan A."/>
            <person name="Behnke M.S."/>
            <person name="Namasivayam S."/>
            <person name="Swapna L.S."/>
            <person name="Hadjithomas M."/>
            <person name="Karamycheva S."/>
            <person name="Pinney D."/>
            <person name="Brunk B.P."/>
            <person name="Ajioka J.W."/>
            <person name="Ajzenberg D."/>
            <person name="Boothroyd J.C."/>
            <person name="Boyle J.P."/>
            <person name="Darde M.L."/>
            <person name="Diaz-Miranda M.A."/>
            <person name="Dubey J.P."/>
            <person name="Fritz H.M."/>
            <person name="Gennari S.M."/>
            <person name="Gregory B.D."/>
            <person name="Kim K."/>
            <person name="Saeij J.P."/>
            <person name="Su C."/>
            <person name="White M.W."/>
            <person name="Zhu X.Q."/>
            <person name="Howe D.K."/>
            <person name="Rosenthal B.M."/>
            <person name="Grigg M.E."/>
            <person name="Parkinson J."/>
            <person name="Liu L."/>
            <person name="Kissinger J.C."/>
            <person name="Roos D.S."/>
            <person name="Sibley L.D."/>
        </authorList>
    </citation>
    <scope>NUCLEOTIDE SEQUENCE [LARGE SCALE GENOMIC DNA]</scope>
    <source>
        <strain evidence="3 4">COUG</strain>
    </source>
</reference>